<dbReference type="Proteomes" id="UP001063166">
    <property type="component" value="Unassembled WGS sequence"/>
</dbReference>
<dbReference type="EMBL" id="BRPK01000006">
    <property type="protein sequence ID" value="GLB39207.1"/>
    <property type="molecule type" value="Genomic_DNA"/>
</dbReference>
<evidence type="ECO:0000313" key="2">
    <source>
        <dbReference type="Proteomes" id="UP001063166"/>
    </source>
</evidence>
<dbReference type="AlphaFoldDB" id="A0A9P3UND3"/>
<proteinExistence type="predicted"/>
<gene>
    <name evidence="1" type="ORF">LshimejAT787_0603690</name>
</gene>
<name>A0A9P3UND3_LYOSH</name>
<protein>
    <submittedName>
        <fullName evidence="1">Uncharacterized protein</fullName>
    </submittedName>
</protein>
<accession>A0A9P3UND3</accession>
<organism evidence="1 2">
    <name type="scientific">Lyophyllum shimeji</name>
    <name type="common">Hon-shimeji</name>
    <name type="synonym">Tricholoma shimeji</name>
    <dbReference type="NCBI Taxonomy" id="47721"/>
    <lineage>
        <taxon>Eukaryota</taxon>
        <taxon>Fungi</taxon>
        <taxon>Dikarya</taxon>
        <taxon>Basidiomycota</taxon>
        <taxon>Agaricomycotina</taxon>
        <taxon>Agaricomycetes</taxon>
        <taxon>Agaricomycetidae</taxon>
        <taxon>Agaricales</taxon>
        <taxon>Tricholomatineae</taxon>
        <taxon>Lyophyllaceae</taxon>
        <taxon>Lyophyllum</taxon>
    </lineage>
</organism>
<evidence type="ECO:0000313" key="1">
    <source>
        <dbReference type="EMBL" id="GLB39207.1"/>
    </source>
</evidence>
<reference evidence="1" key="1">
    <citation type="submission" date="2022-07" db="EMBL/GenBank/DDBJ databases">
        <title>The genome of Lyophyllum shimeji provides insight into the initial evolution of ectomycorrhizal fungal genome.</title>
        <authorList>
            <person name="Kobayashi Y."/>
            <person name="Shibata T."/>
            <person name="Hirakawa H."/>
            <person name="Shigenobu S."/>
            <person name="Nishiyama T."/>
            <person name="Yamada A."/>
            <person name="Hasebe M."/>
            <person name="Kawaguchi M."/>
        </authorList>
    </citation>
    <scope>NUCLEOTIDE SEQUENCE</scope>
    <source>
        <strain evidence="1">AT787</strain>
    </source>
</reference>
<sequence>MMPASNSDFDIGWVSSICALLGTRTRRLLLNKRQVSLLIPWAYFDGLKDLEHCHNFGRVKLRTIVNGLTVRVRLPQDAVFRTGTCPAVTQRLGSQYHNSPVRPTSQV</sequence>
<comment type="caution">
    <text evidence="1">The sequence shown here is derived from an EMBL/GenBank/DDBJ whole genome shotgun (WGS) entry which is preliminary data.</text>
</comment>
<keyword evidence="2" id="KW-1185">Reference proteome</keyword>